<protein>
    <submittedName>
        <fullName evidence="6">Putative TetR family transcriptional regulator</fullName>
    </submittedName>
</protein>
<dbReference type="InterPro" id="IPR001647">
    <property type="entry name" value="HTH_TetR"/>
</dbReference>
<dbReference type="InterPro" id="IPR009057">
    <property type="entry name" value="Homeodomain-like_sf"/>
</dbReference>
<organism evidence="6 7">
    <name type="scientific">Actinacidiphila reveromycinica</name>
    <dbReference type="NCBI Taxonomy" id="659352"/>
    <lineage>
        <taxon>Bacteria</taxon>
        <taxon>Bacillati</taxon>
        <taxon>Actinomycetota</taxon>
        <taxon>Actinomycetes</taxon>
        <taxon>Kitasatosporales</taxon>
        <taxon>Streptomycetaceae</taxon>
        <taxon>Actinacidiphila</taxon>
    </lineage>
</organism>
<dbReference type="EMBL" id="AP018365">
    <property type="protein sequence ID" value="BBA95723.1"/>
    <property type="molecule type" value="Genomic_DNA"/>
</dbReference>
<dbReference type="RefSeq" id="WP_202232211.1">
    <property type="nucleotide sequence ID" value="NZ_AP018365.1"/>
</dbReference>
<evidence type="ECO:0000313" key="6">
    <source>
        <dbReference type="EMBL" id="BBA95723.1"/>
    </source>
</evidence>
<proteinExistence type="predicted"/>
<evidence type="ECO:0000256" key="4">
    <source>
        <dbReference type="PROSITE-ProRule" id="PRU00335"/>
    </source>
</evidence>
<dbReference type="PRINTS" id="PR00455">
    <property type="entry name" value="HTHTETR"/>
</dbReference>
<feature type="domain" description="HTH tetR-type" evidence="5">
    <location>
        <begin position="13"/>
        <end position="72"/>
    </location>
</feature>
<name>A0A7U3UNA8_9ACTN</name>
<evidence type="ECO:0000313" key="7">
    <source>
        <dbReference type="Proteomes" id="UP000595703"/>
    </source>
</evidence>
<gene>
    <name evidence="6" type="ORF">RVR_702</name>
</gene>
<dbReference type="SUPFAM" id="SSF46689">
    <property type="entry name" value="Homeodomain-like"/>
    <property type="match status" value="1"/>
</dbReference>
<dbReference type="PANTHER" id="PTHR30055:SF234">
    <property type="entry name" value="HTH-TYPE TRANSCRIPTIONAL REGULATOR BETI"/>
    <property type="match status" value="1"/>
</dbReference>
<dbReference type="Proteomes" id="UP000595703">
    <property type="component" value="Chromosome"/>
</dbReference>
<reference evidence="6 7" key="4">
    <citation type="journal article" date="2020" name="Sci. Rep.">
        <title>beta-carboline chemical signals induce reveromycin production through a LuxR family regulator in Streptomyces sp. SN-593.</title>
        <authorList>
            <person name="Panthee S."/>
            <person name="Kito N."/>
            <person name="Hayashi T."/>
            <person name="Shimizu T."/>
            <person name="Ishikawa J."/>
            <person name="Hamamoto H."/>
            <person name="Osada H."/>
            <person name="Takahashi S."/>
        </authorList>
    </citation>
    <scope>NUCLEOTIDE SEQUENCE [LARGE SCALE GENOMIC DNA]</scope>
    <source>
        <strain evidence="6 7">SN-593</strain>
    </source>
</reference>
<evidence type="ECO:0000256" key="3">
    <source>
        <dbReference type="ARBA" id="ARBA00023163"/>
    </source>
</evidence>
<dbReference type="InterPro" id="IPR050109">
    <property type="entry name" value="HTH-type_TetR-like_transc_reg"/>
</dbReference>
<reference evidence="6 7" key="1">
    <citation type="journal article" date="2010" name="J. Bacteriol.">
        <title>Biochemical characterization of a novel indole prenyltransferase from Streptomyces sp. SN-593.</title>
        <authorList>
            <person name="Takahashi S."/>
            <person name="Takagi H."/>
            <person name="Toyoda A."/>
            <person name="Uramoto M."/>
            <person name="Nogawa T."/>
            <person name="Ueki M."/>
            <person name="Sakaki Y."/>
            <person name="Osada H."/>
        </authorList>
    </citation>
    <scope>NUCLEOTIDE SEQUENCE [LARGE SCALE GENOMIC DNA]</scope>
    <source>
        <strain evidence="6 7">SN-593</strain>
    </source>
</reference>
<evidence type="ECO:0000259" key="5">
    <source>
        <dbReference type="PROSITE" id="PS50977"/>
    </source>
</evidence>
<dbReference type="KEGG" id="arev:RVR_702"/>
<feature type="DNA-binding region" description="H-T-H motif" evidence="4">
    <location>
        <begin position="35"/>
        <end position="54"/>
    </location>
</feature>
<evidence type="ECO:0000256" key="2">
    <source>
        <dbReference type="ARBA" id="ARBA00023125"/>
    </source>
</evidence>
<dbReference type="InterPro" id="IPR049445">
    <property type="entry name" value="TetR_SbtR-like_C"/>
</dbReference>
<dbReference type="GO" id="GO:0000976">
    <property type="term" value="F:transcription cis-regulatory region binding"/>
    <property type="evidence" value="ECO:0007669"/>
    <property type="project" value="TreeGrafter"/>
</dbReference>
<dbReference type="Pfam" id="PF21597">
    <property type="entry name" value="TetR_C_43"/>
    <property type="match status" value="1"/>
</dbReference>
<sequence>MSETDRPLRADARRNREKILTSAGELFARQGREAQMDEIAQHCGLGLGTLYRHFPTKEALLTAIVTRRFEQLTEMARAAERTADPGEAFEALLRGYLEAAEGDSAFQLALLGSEQRPWGDIDDQKAEFREIGSRVIERAIAAGAVRDDLTFADFPVLATGLMSTMYFRPSLTSDWRRHLALQLDGVRARKPADGAR</sequence>
<dbReference type="AlphaFoldDB" id="A0A7U3UNA8"/>
<dbReference type="SUPFAM" id="SSF48498">
    <property type="entry name" value="Tetracyclin repressor-like, C-terminal domain"/>
    <property type="match status" value="1"/>
</dbReference>
<reference evidence="6 7" key="2">
    <citation type="journal article" date="2011" name="J. Antibiot.">
        <title>Furaquinocins I and J: novel polyketide isoprenoid hybrid compounds from Streptomyces reveromyceticus SN-593.</title>
        <authorList>
            <person name="Panthee S."/>
            <person name="Takahashi S."/>
            <person name="Takagi H."/>
            <person name="Nogawa T."/>
            <person name="Oowada E."/>
            <person name="Uramoto M."/>
            <person name="Osada H."/>
        </authorList>
    </citation>
    <scope>NUCLEOTIDE SEQUENCE [LARGE SCALE GENOMIC DNA]</scope>
    <source>
        <strain evidence="6 7">SN-593</strain>
    </source>
</reference>
<dbReference type="InterPro" id="IPR036271">
    <property type="entry name" value="Tet_transcr_reg_TetR-rel_C_sf"/>
</dbReference>
<reference evidence="6 7" key="3">
    <citation type="journal article" date="2011" name="Nat. Chem. Biol.">
        <title>Reveromycin A biosynthesis uses RevG and RevJ for stereospecific spiroacetal formation.</title>
        <authorList>
            <person name="Takahashi S."/>
            <person name="Toyoda A."/>
            <person name="Sekiyama Y."/>
            <person name="Takagi H."/>
            <person name="Nogawa T."/>
            <person name="Uramoto M."/>
            <person name="Suzuki R."/>
            <person name="Koshino H."/>
            <person name="Kumano T."/>
            <person name="Panthee S."/>
            <person name="Dairi T."/>
            <person name="Ishikawa J."/>
            <person name="Ikeda H."/>
            <person name="Sakaki Y."/>
            <person name="Osada H."/>
        </authorList>
    </citation>
    <scope>NUCLEOTIDE SEQUENCE [LARGE SCALE GENOMIC DNA]</scope>
    <source>
        <strain evidence="6 7">SN-593</strain>
    </source>
</reference>
<keyword evidence="2 4" id="KW-0238">DNA-binding</keyword>
<keyword evidence="3" id="KW-0804">Transcription</keyword>
<dbReference type="Pfam" id="PF00440">
    <property type="entry name" value="TetR_N"/>
    <property type="match status" value="1"/>
</dbReference>
<dbReference type="PANTHER" id="PTHR30055">
    <property type="entry name" value="HTH-TYPE TRANSCRIPTIONAL REGULATOR RUTR"/>
    <property type="match status" value="1"/>
</dbReference>
<keyword evidence="7" id="KW-1185">Reference proteome</keyword>
<dbReference type="Gene3D" id="1.10.357.10">
    <property type="entry name" value="Tetracycline Repressor, domain 2"/>
    <property type="match status" value="1"/>
</dbReference>
<accession>A0A7U3UNA8</accession>
<evidence type="ECO:0000256" key="1">
    <source>
        <dbReference type="ARBA" id="ARBA00023015"/>
    </source>
</evidence>
<dbReference type="GO" id="GO:0003700">
    <property type="term" value="F:DNA-binding transcription factor activity"/>
    <property type="evidence" value="ECO:0007669"/>
    <property type="project" value="TreeGrafter"/>
</dbReference>
<dbReference type="PROSITE" id="PS50977">
    <property type="entry name" value="HTH_TETR_2"/>
    <property type="match status" value="1"/>
</dbReference>
<keyword evidence="1" id="KW-0805">Transcription regulation</keyword>